<evidence type="ECO:0000259" key="15">
    <source>
        <dbReference type="PROSITE" id="PS50075"/>
    </source>
</evidence>
<dbReference type="EMBL" id="VXIV02002596">
    <property type="protein sequence ID" value="KAF6024285.1"/>
    <property type="molecule type" value="Genomic_DNA"/>
</dbReference>
<evidence type="ECO:0000256" key="8">
    <source>
        <dbReference type="ARBA" id="ARBA00022832"/>
    </source>
</evidence>
<dbReference type="InterPro" id="IPR003231">
    <property type="entry name" value="ACP"/>
</dbReference>
<dbReference type="Pfam" id="PF00550">
    <property type="entry name" value="PP-binding"/>
    <property type="match status" value="1"/>
</dbReference>
<dbReference type="InterPro" id="IPR036736">
    <property type="entry name" value="ACP-like_sf"/>
</dbReference>
<evidence type="ECO:0000256" key="6">
    <source>
        <dbReference type="ARBA" id="ARBA00022516"/>
    </source>
</evidence>
<dbReference type="OrthoDB" id="448946at2759"/>
<keyword evidence="17" id="KW-1185">Reference proteome</keyword>
<dbReference type="Proteomes" id="UP000593567">
    <property type="component" value="Unassembled WGS sequence"/>
</dbReference>
<sequence>MSKYNSTLSLSVLKFAMKIISKNAKVATNLTRSIVPVRYYGAGPPLDRQSIGDRILLNLKLFDKVDPEKVTLESRFKEDLELDSLDHVEVIMAIEDEFGFEIPDQDAEHMHTPALIVQYIMDKFDVLETPAH</sequence>
<protein>
    <recommendedName>
        <fullName evidence="14">Acyl carrier protein</fullName>
    </recommendedName>
</protein>
<evidence type="ECO:0000256" key="4">
    <source>
        <dbReference type="ARBA" id="ARBA00022448"/>
    </source>
</evidence>
<dbReference type="PANTHER" id="PTHR20863">
    <property type="entry name" value="ACYL CARRIER PROTEIN"/>
    <property type="match status" value="1"/>
</dbReference>
<keyword evidence="6 14" id="KW-0444">Lipid biosynthesis</keyword>
<evidence type="ECO:0000256" key="5">
    <source>
        <dbReference type="ARBA" id="ARBA00022450"/>
    </source>
</evidence>
<evidence type="ECO:0000256" key="7">
    <source>
        <dbReference type="ARBA" id="ARBA00022553"/>
    </source>
</evidence>
<organism evidence="16 17">
    <name type="scientific">Bugula neritina</name>
    <name type="common">Brown bryozoan</name>
    <name type="synonym">Sertularia neritina</name>
    <dbReference type="NCBI Taxonomy" id="10212"/>
    <lineage>
        <taxon>Eukaryota</taxon>
        <taxon>Metazoa</taxon>
        <taxon>Spiralia</taxon>
        <taxon>Lophotrochozoa</taxon>
        <taxon>Bryozoa</taxon>
        <taxon>Gymnolaemata</taxon>
        <taxon>Cheilostomatida</taxon>
        <taxon>Flustrina</taxon>
        <taxon>Buguloidea</taxon>
        <taxon>Bugulidae</taxon>
        <taxon>Bugula</taxon>
    </lineage>
</organism>
<evidence type="ECO:0000256" key="3">
    <source>
        <dbReference type="ARBA" id="ARBA00010930"/>
    </source>
</evidence>
<comment type="pathway">
    <text evidence="2">Lipid metabolism; fatty acid biosynthesis.</text>
</comment>
<dbReference type="InterPro" id="IPR009081">
    <property type="entry name" value="PP-bd_ACP"/>
</dbReference>
<dbReference type="Gene3D" id="1.10.1200.10">
    <property type="entry name" value="ACP-like"/>
    <property type="match status" value="1"/>
</dbReference>
<keyword evidence="13 14" id="KW-0275">Fatty acid biosynthesis</keyword>
<keyword evidence="12" id="KW-0496">Mitochondrion</keyword>
<keyword evidence="7" id="KW-0597">Phosphoprotein</keyword>
<dbReference type="FunFam" id="1.10.1200.10:FF:000003">
    <property type="entry name" value="Acyl carrier protein"/>
    <property type="match status" value="1"/>
</dbReference>
<comment type="similarity">
    <text evidence="3">Belongs to the acyl carrier protein (ACP) family.</text>
</comment>
<keyword evidence="10" id="KW-0249">Electron transport</keyword>
<dbReference type="PANTHER" id="PTHR20863:SF28">
    <property type="entry name" value="ACYL CARRIER PROTEIN, MITOCHONDRIAL"/>
    <property type="match status" value="1"/>
</dbReference>
<reference evidence="16" key="1">
    <citation type="submission" date="2020-06" db="EMBL/GenBank/DDBJ databases">
        <title>Draft genome of Bugula neritina, a colonial animal packing powerful symbionts and potential medicines.</title>
        <authorList>
            <person name="Rayko M."/>
        </authorList>
    </citation>
    <scope>NUCLEOTIDE SEQUENCE [LARGE SCALE GENOMIC DNA]</scope>
    <source>
        <strain evidence="16">Kwan_BN1</strain>
    </source>
</reference>
<keyword evidence="4" id="KW-0813">Transport</keyword>
<dbReference type="HAMAP" id="MF_01217">
    <property type="entry name" value="Acyl_carrier"/>
    <property type="match status" value="1"/>
</dbReference>
<evidence type="ECO:0000313" key="16">
    <source>
        <dbReference type="EMBL" id="KAF6024285.1"/>
    </source>
</evidence>
<dbReference type="GO" id="GO:0000035">
    <property type="term" value="F:acyl binding"/>
    <property type="evidence" value="ECO:0007669"/>
    <property type="project" value="TreeGrafter"/>
</dbReference>
<dbReference type="SUPFAM" id="SSF47336">
    <property type="entry name" value="ACP-like"/>
    <property type="match status" value="1"/>
</dbReference>
<keyword evidence="11" id="KW-0443">Lipid metabolism</keyword>
<dbReference type="NCBIfam" id="NF002148">
    <property type="entry name" value="PRK00982.1-2"/>
    <property type="match status" value="1"/>
</dbReference>
<proteinExistence type="inferred from homology"/>
<evidence type="ECO:0000313" key="17">
    <source>
        <dbReference type="Proteomes" id="UP000593567"/>
    </source>
</evidence>
<dbReference type="GO" id="GO:0005739">
    <property type="term" value="C:mitochondrion"/>
    <property type="evidence" value="ECO:0007669"/>
    <property type="project" value="UniProtKB-SubCell"/>
</dbReference>
<evidence type="ECO:0000256" key="2">
    <source>
        <dbReference type="ARBA" id="ARBA00005194"/>
    </source>
</evidence>
<gene>
    <name evidence="16" type="ORF">EB796_017426</name>
</gene>
<evidence type="ECO:0000256" key="11">
    <source>
        <dbReference type="ARBA" id="ARBA00023098"/>
    </source>
</evidence>
<evidence type="ECO:0000256" key="13">
    <source>
        <dbReference type="ARBA" id="ARBA00023160"/>
    </source>
</evidence>
<evidence type="ECO:0000256" key="12">
    <source>
        <dbReference type="ARBA" id="ARBA00023128"/>
    </source>
</evidence>
<accession>A0A7J7JDW0</accession>
<feature type="domain" description="Carrier" evidence="15">
    <location>
        <begin position="49"/>
        <end position="124"/>
    </location>
</feature>
<comment type="subcellular location">
    <subcellularLocation>
        <location evidence="1">Mitochondrion</location>
    </subcellularLocation>
</comment>
<keyword evidence="5 14" id="KW-0596">Phosphopantetheine</keyword>
<keyword evidence="9" id="KW-0809">Transit peptide</keyword>
<keyword evidence="8" id="KW-0276">Fatty acid metabolism</keyword>
<comment type="function">
    <text evidence="14">Carrier of the growing fatty acid chain in fatty acid biosynthesis.</text>
</comment>
<evidence type="ECO:0000256" key="10">
    <source>
        <dbReference type="ARBA" id="ARBA00022982"/>
    </source>
</evidence>
<evidence type="ECO:0000256" key="14">
    <source>
        <dbReference type="RuleBase" id="RU000722"/>
    </source>
</evidence>
<dbReference type="PROSITE" id="PS50075">
    <property type="entry name" value="CARRIER"/>
    <property type="match status" value="1"/>
</dbReference>
<name>A0A7J7JDW0_BUGNE</name>
<dbReference type="AlphaFoldDB" id="A0A7J7JDW0"/>
<evidence type="ECO:0000256" key="9">
    <source>
        <dbReference type="ARBA" id="ARBA00022946"/>
    </source>
</evidence>
<dbReference type="GO" id="GO:0000036">
    <property type="term" value="F:acyl carrier activity"/>
    <property type="evidence" value="ECO:0007669"/>
    <property type="project" value="TreeGrafter"/>
</dbReference>
<comment type="caution">
    <text evidence="16">The sequence shown here is derived from an EMBL/GenBank/DDBJ whole genome shotgun (WGS) entry which is preliminary data.</text>
</comment>
<evidence type="ECO:0000256" key="1">
    <source>
        <dbReference type="ARBA" id="ARBA00004173"/>
    </source>
</evidence>